<keyword evidence="2" id="KW-1185">Reference proteome</keyword>
<name>A0A3M7QNE7_BRAPC</name>
<reference evidence="1 2" key="1">
    <citation type="journal article" date="2018" name="Sci. Rep.">
        <title>Genomic signatures of local adaptation to the degree of environmental predictability in rotifers.</title>
        <authorList>
            <person name="Franch-Gras L."/>
            <person name="Hahn C."/>
            <person name="Garcia-Roger E.M."/>
            <person name="Carmona M.J."/>
            <person name="Serra M."/>
            <person name="Gomez A."/>
        </authorList>
    </citation>
    <scope>NUCLEOTIDE SEQUENCE [LARGE SCALE GENOMIC DNA]</scope>
    <source>
        <strain evidence="1">HYR1</strain>
    </source>
</reference>
<dbReference type="EMBL" id="REGN01005613">
    <property type="protein sequence ID" value="RNA12789.1"/>
    <property type="molecule type" value="Genomic_DNA"/>
</dbReference>
<sequence length="186" mass="20997">MNDLLSLSPSSGYSSLHSYFSPNRASTQNASASGSSQSGAFLDETSSDAVSAFLPFKERQLNLAFCLSMGFLGWNFKATNFSTPLNINTYSINFSFVNLRQNLIKIILKKSCNLVQQTLMHLVNLKIDLKISLVNATCFNFLSCINNQDLLFLKTVMKPEREINVTVLALFKRKNKIRKNFYNRID</sequence>
<dbReference type="AlphaFoldDB" id="A0A3M7QNE7"/>
<evidence type="ECO:0000313" key="1">
    <source>
        <dbReference type="EMBL" id="RNA12789.1"/>
    </source>
</evidence>
<proteinExistence type="predicted"/>
<organism evidence="1 2">
    <name type="scientific">Brachionus plicatilis</name>
    <name type="common">Marine rotifer</name>
    <name type="synonym">Brachionus muelleri</name>
    <dbReference type="NCBI Taxonomy" id="10195"/>
    <lineage>
        <taxon>Eukaryota</taxon>
        <taxon>Metazoa</taxon>
        <taxon>Spiralia</taxon>
        <taxon>Gnathifera</taxon>
        <taxon>Rotifera</taxon>
        <taxon>Eurotatoria</taxon>
        <taxon>Monogononta</taxon>
        <taxon>Pseudotrocha</taxon>
        <taxon>Ploima</taxon>
        <taxon>Brachionidae</taxon>
        <taxon>Brachionus</taxon>
    </lineage>
</organism>
<dbReference type="Proteomes" id="UP000276133">
    <property type="component" value="Unassembled WGS sequence"/>
</dbReference>
<gene>
    <name evidence="1" type="ORF">BpHYR1_033193</name>
</gene>
<comment type="caution">
    <text evidence="1">The sequence shown here is derived from an EMBL/GenBank/DDBJ whole genome shotgun (WGS) entry which is preliminary data.</text>
</comment>
<evidence type="ECO:0000313" key="2">
    <source>
        <dbReference type="Proteomes" id="UP000276133"/>
    </source>
</evidence>
<protein>
    <submittedName>
        <fullName evidence="1">Uncharacterized protein</fullName>
    </submittedName>
</protein>
<accession>A0A3M7QNE7</accession>